<keyword evidence="1" id="KW-0560">Oxidoreductase</keyword>
<evidence type="ECO:0000313" key="5">
    <source>
        <dbReference type="Proteomes" id="UP000595046"/>
    </source>
</evidence>
<reference evidence="5" key="1">
    <citation type="submission" date="2020-02" db="EMBL/GenBank/DDBJ databases">
        <title>Streptomyces sp. ASO4wet.</title>
        <authorList>
            <person name="Risdian C."/>
            <person name="Landwehr W."/>
            <person name="Schupp P."/>
            <person name="Wink J."/>
        </authorList>
    </citation>
    <scope>NUCLEOTIDE SEQUENCE [LARGE SCALE GENOMIC DNA]</scope>
    <source>
        <strain evidence="5">ASO4wet</strain>
    </source>
</reference>
<evidence type="ECO:0000259" key="3">
    <source>
        <dbReference type="Pfam" id="PF01494"/>
    </source>
</evidence>
<dbReference type="GO" id="GO:0071949">
    <property type="term" value="F:FAD binding"/>
    <property type="evidence" value="ECO:0007669"/>
    <property type="project" value="InterPro"/>
</dbReference>
<evidence type="ECO:0000313" key="4">
    <source>
        <dbReference type="EMBL" id="QPP06123.1"/>
    </source>
</evidence>
<keyword evidence="2" id="KW-0503">Monooxygenase</keyword>
<dbReference type="InterPro" id="IPR036188">
    <property type="entry name" value="FAD/NAD-bd_sf"/>
</dbReference>
<accession>A0A7T1T493</accession>
<protein>
    <submittedName>
        <fullName evidence="4">NAD(P)-binding protein</fullName>
    </submittedName>
</protein>
<gene>
    <name evidence="4" type="ORF">G4Z16_06620</name>
</gene>
<dbReference type="PANTHER" id="PTHR13789">
    <property type="entry name" value="MONOOXYGENASE"/>
    <property type="match status" value="1"/>
</dbReference>
<evidence type="ECO:0000256" key="1">
    <source>
        <dbReference type="ARBA" id="ARBA00023002"/>
    </source>
</evidence>
<dbReference type="EMBL" id="CP048882">
    <property type="protein sequence ID" value="QPP06123.1"/>
    <property type="molecule type" value="Genomic_DNA"/>
</dbReference>
<dbReference type="InterPro" id="IPR002938">
    <property type="entry name" value="FAD-bd"/>
</dbReference>
<name>A0A7T1T493_9ACTN</name>
<dbReference type="KEGG" id="sbat:G4Z16_06620"/>
<dbReference type="GO" id="GO:0004497">
    <property type="term" value="F:monooxygenase activity"/>
    <property type="evidence" value="ECO:0007669"/>
    <property type="project" value="UniProtKB-KW"/>
</dbReference>
<evidence type="ECO:0000256" key="2">
    <source>
        <dbReference type="ARBA" id="ARBA00023033"/>
    </source>
</evidence>
<dbReference type="SUPFAM" id="SSF54373">
    <property type="entry name" value="FAD-linked reductases, C-terminal domain"/>
    <property type="match status" value="1"/>
</dbReference>
<proteinExistence type="predicted"/>
<dbReference type="PANTHER" id="PTHR13789:SF309">
    <property type="entry name" value="PUTATIVE (AFU_ORTHOLOGUE AFUA_6G14510)-RELATED"/>
    <property type="match status" value="1"/>
</dbReference>
<organism evidence="4 5">
    <name type="scientific">Streptomyces bathyalis</name>
    <dbReference type="NCBI Taxonomy" id="2710756"/>
    <lineage>
        <taxon>Bacteria</taxon>
        <taxon>Bacillati</taxon>
        <taxon>Actinomycetota</taxon>
        <taxon>Actinomycetes</taxon>
        <taxon>Kitasatosporales</taxon>
        <taxon>Streptomycetaceae</taxon>
        <taxon>Streptomyces</taxon>
    </lineage>
</organism>
<dbReference type="AlphaFoldDB" id="A0A7T1T493"/>
<dbReference type="PRINTS" id="PR00420">
    <property type="entry name" value="RNGMNOXGNASE"/>
</dbReference>
<dbReference type="Pfam" id="PF01494">
    <property type="entry name" value="FAD_binding_3"/>
    <property type="match status" value="1"/>
</dbReference>
<dbReference type="Proteomes" id="UP000595046">
    <property type="component" value="Chromosome"/>
</dbReference>
<keyword evidence="5" id="KW-1185">Reference proteome</keyword>
<feature type="domain" description="FAD-binding" evidence="3">
    <location>
        <begin position="8"/>
        <end position="364"/>
    </location>
</feature>
<dbReference type="InterPro" id="IPR050493">
    <property type="entry name" value="FAD-dep_Monooxygenase_BioMet"/>
</dbReference>
<sequence length="422" mass="46778">MAPSQSFEVTVVGGGLGGLTAALALRQRGIRVTVLEQAPELGEVGAGIQTAPNASRVLLGLGLRRQLEAIHTEPQDQVRRRWKDGSVVALTRLGQYCKSKYNAPYWHYHRADLHRVILEACTDPEGPGPVVTLHTDKKVTGLDRTDRRRPAALTGDGCRYEADALIGADGIRSRVRDEMGADDTLHFSGEMAYRALIPGDLIAADPATRWLVDRFQSTIWYGPDRHLVHYMIRGGEYLNVVACVPCTDEVAEKWVVPSSAQELADAFPGWDDRVPAMLSKAKEDVSCFALHYRRPDPVWMDDHVALLGDACHAMLPYQAQGASQAMEDAAVLAEELGAVSADGIRGALRRYVDRRAKHAGMVQQASLRNKTFYHYPDGPEQRQRDEKLKHFDGESDVSYDWLWSGTPLNDPDLGAFSYQFSR</sequence>
<dbReference type="Gene3D" id="3.50.50.60">
    <property type="entry name" value="FAD/NAD(P)-binding domain"/>
    <property type="match status" value="1"/>
</dbReference>
<dbReference type="RefSeq" id="WP_197349726.1">
    <property type="nucleotide sequence ID" value="NZ_CP048882.1"/>
</dbReference>
<dbReference type="SUPFAM" id="SSF51905">
    <property type="entry name" value="FAD/NAD(P)-binding domain"/>
    <property type="match status" value="1"/>
</dbReference>